<comment type="caution">
    <text evidence="7">The sequence shown here is derived from an EMBL/GenBank/DDBJ whole genome shotgun (WGS) entry which is preliminary data.</text>
</comment>
<keyword evidence="3" id="KW-0808">Transferase</keyword>
<dbReference type="Proteomes" id="UP001212123">
    <property type="component" value="Unassembled WGS sequence"/>
</dbReference>
<dbReference type="InterPro" id="IPR050953">
    <property type="entry name" value="N4_N6_ade-DNA_methylase"/>
</dbReference>
<organism evidence="7 8">
    <name type="scientific">Dolichospermum circinale CS-537/01</name>
    <dbReference type="NCBI Taxonomy" id="3021739"/>
    <lineage>
        <taxon>Bacteria</taxon>
        <taxon>Bacillati</taxon>
        <taxon>Cyanobacteriota</taxon>
        <taxon>Cyanophyceae</taxon>
        <taxon>Nostocales</taxon>
        <taxon>Aphanizomenonaceae</taxon>
        <taxon>Dolichospermum</taxon>
        <taxon>Dolichospermum circinale</taxon>
    </lineage>
</organism>
<accession>A0ABT4ZZJ5</accession>
<name>A0ABT4ZZJ5_9CYAN</name>
<evidence type="ECO:0000256" key="1">
    <source>
        <dbReference type="ARBA" id="ARBA00011900"/>
    </source>
</evidence>
<evidence type="ECO:0000256" key="2">
    <source>
        <dbReference type="ARBA" id="ARBA00022603"/>
    </source>
</evidence>
<feature type="domain" description="DNA methylase adenine-specific" evidence="5">
    <location>
        <begin position="299"/>
        <end position="507"/>
    </location>
</feature>
<dbReference type="EMBL" id="JAQMTU010000005">
    <property type="protein sequence ID" value="MDB9485091.1"/>
    <property type="molecule type" value="Genomic_DNA"/>
</dbReference>
<comment type="catalytic activity">
    <reaction evidence="4">
        <text>a 2'-deoxyadenosine in DNA + S-adenosyl-L-methionine = an N(6)-methyl-2'-deoxyadenosine in DNA + S-adenosyl-L-homocysteine + H(+)</text>
        <dbReference type="Rhea" id="RHEA:15197"/>
        <dbReference type="Rhea" id="RHEA-COMP:12418"/>
        <dbReference type="Rhea" id="RHEA-COMP:12419"/>
        <dbReference type="ChEBI" id="CHEBI:15378"/>
        <dbReference type="ChEBI" id="CHEBI:57856"/>
        <dbReference type="ChEBI" id="CHEBI:59789"/>
        <dbReference type="ChEBI" id="CHEBI:90615"/>
        <dbReference type="ChEBI" id="CHEBI:90616"/>
        <dbReference type="EC" id="2.1.1.72"/>
    </reaction>
</comment>
<dbReference type="RefSeq" id="WP_271804593.1">
    <property type="nucleotide sequence ID" value="NZ_JAQMTU010000005.1"/>
</dbReference>
<protein>
    <recommendedName>
        <fullName evidence="1">site-specific DNA-methyltransferase (adenine-specific)</fullName>
        <ecNumber evidence="1">2.1.1.72</ecNumber>
    </recommendedName>
</protein>
<keyword evidence="8" id="KW-1185">Reference proteome</keyword>
<dbReference type="InterPro" id="IPR041635">
    <property type="entry name" value="Type_ISP_LLaBIII_C"/>
</dbReference>
<proteinExistence type="predicted"/>
<dbReference type="GO" id="GO:0032259">
    <property type="term" value="P:methylation"/>
    <property type="evidence" value="ECO:0007669"/>
    <property type="project" value="UniProtKB-KW"/>
</dbReference>
<reference evidence="7 8" key="1">
    <citation type="submission" date="2023-01" db="EMBL/GenBank/DDBJ databases">
        <title>Genomes from the Australian National Cyanobacteria Reference Collection.</title>
        <authorList>
            <person name="Willis A."/>
            <person name="Lee E.M.F."/>
        </authorList>
    </citation>
    <scope>NUCLEOTIDE SEQUENCE [LARGE SCALE GENOMIC DNA]</scope>
    <source>
        <strain evidence="7 8">CS-537/01</strain>
    </source>
</reference>
<evidence type="ECO:0000256" key="3">
    <source>
        <dbReference type="ARBA" id="ARBA00022679"/>
    </source>
</evidence>
<gene>
    <name evidence="7" type="ORF">PN492_00705</name>
</gene>
<dbReference type="EC" id="2.1.1.72" evidence="1"/>
<dbReference type="SUPFAM" id="SSF53335">
    <property type="entry name" value="S-adenosyl-L-methionine-dependent methyltransferases"/>
    <property type="match status" value="1"/>
</dbReference>
<keyword evidence="2 7" id="KW-0489">Methyltransferase</keyword>
<dbReference type="PANTHER" id="PTHR33841:SF1">
    <property type="entry name" value="DNA METHYLTRANSFERASE A"/>
    <property type="match status" value="1"/>
</dbReference>
<feature type="domain" description="Type ISP restriction-modification enzyme LLaBIII C-terminal specificity" evidence="6">
    <location>
        <begin position="732"/>
        <end position="1073"/>
    </location>
</feature>
<evidence type="ECO:0000313" key="7">
    <source>
        <dbReference type="EMBL" id="MDB9485091.1"/>
    </source>
</evidence>
<dbReference type="InterPro" id="IPR029063">
    <property type="entry name" value="SAM-dependent_MTases_sf"/>
</dbReference>
<evidence type="ECO:0000259" key="6">
    <source>
        <dbReference type="Pfam" id="PF18135"/>
    </source>
</evidence>
<dbReference type="PANTHER" id="PTHR33841">
    <property type="entry name" value="DNA METHYLTRANSFERASE YEEA-RELATED"/>
    <property type="match status" value="1"/>
</dbReference>
<evidence type="ECO:0000256" key="4">
    <source>
        <dbReference type="ARBA" id="ARBA00047942"/>
    </source>
</evidence>
<dbReference type="GO" id="GO:0008168">
    <property type="term" value="F:methyltransferase activity"/>
    <property type="evidence" value="ECO:0007669"/>
    <property type="project" value="UniProtKB-KW"/>
</dbReference>
<sequence>MSDFNNNINNYIQDLQENSQRGGERSHYSSLQSLIESLEIGINTIVKEKGNQAGIPDLTIRKNDRILGYIEAKDINIDLTKIEKTPQLKRYLESNIGDNLILTNYLEFHWYVNGECEKTAKLADLKSGKIIVINDLQPIRELLQSFLNQKAKDINNYYDLAKEMAAYTKTIRNAIQSSLEIETTTEELNRLKETFKKLLLLDIDNDKFADMYAQTIAYGLFTAKIGHVQNPGQFAFNRTTAGIYITDKIPFLKGFFDIVINSDNVSNIHQSIENLVELLNTVDMTNILENFGRETRTEDPVLHFYETFLAAYESSLRKSRGVYYTPEPVVNFIVRSVNDILVNEEIFDLEYGLGNRKVTILDPATGTGTFLYAVIKQIRDNNVAKYGVDKWNSFLRGTRLLNRLFGFELLMTSYTIAHLKLGLLLGDLGYKFAPEERLKIYLTNALEAGIKEDDLIPGITQIIAEESSQAAKVKTEIPVMVVLGNPPYSVSSQNASKRKRVLNQDERYLADIEYTGSVWNRIYKTGKAGKTITELTHIGELLELYKGRVRLEGEKNIQPLDDDYIKFIRFAQYQLQKTPKGYGIIGFITNHSYLNGLIHRGMREELLRYFDRLYIMDLHGNSLLKETTPEGNVDQNVFDIQQGVAILIAVREKDKPDYFSTAYKSRDGVKEMAKVLYYDLWGRREDKYKFLESASLDNIDWIEVKPTEPNYFLAPKNLDYEDEYQRDLSMTDIFPIYAAGVKTRRDNICVDYDRETLINRFDDISINTNLEELKQKYNIKDTEYWTLEKAKLDIKQDEIESKLLLYAYRPFDNRWVYYNHKIIERGDSRKELMGHLLKGNNIALLSCRQQVESGFHHIFCSEILTEHCSVSLKSREATYVFPLYIYPNRENKQTNLFLEKTPNLSPKFLEAIKDKLGTIPTPEQIFYYAYAIFHSPIYRTRYAEFLKIDFPRLPLTSNENLFNSLAIKGEELVNLHLMKSHTLNNFMTTYQQIGDNQITEVTYHSELQRVYVNKQNYFTNIPQHIWEFKIGGYQVLDKWLKDRKNAKRELSTQEVNHYQKIVISLTETFRIMQEIDQIIPHFPLK</sequence>
<dbReference type="Pfam" id="PF18135">
    <property type="entry name" value="Type_ISP_C"/>
    <property type="match status" value="1"/>
</dbReference>
<evidence type="ECO:0000313" key="8">
    <source>
        <dbReference type="Proteomes" id="UP001212123"/>
    </source>
</evidence>
<dbReference type="PRINTS" id="PR00507">
    <property type="entry name" value="N12N6MTFRASE"/>
</dbReference>
<dbReference type="Pfam" id="PF02384">
    <property type="entry name" value="N6_Mtase"/>
    <property type="match status" value="1"/>
</dbReference>
<dbReference type="InterPro" id="IPR003356">
    <property type="entry name" value="DNA_methylase_A-5"/>
</dbReference>
<dbReference type="Gene3D" id="3.40.50.150">
    <property type="entry name" value="Vaccinia Virus protein VP39"/>
    <property type="match status" value="1"/>
</dbReference>
<evidence type="ECO:0000259" key="5">
    <source>
        <dbReference type="Pfam" id="PF02384"/>
    </source>
</evidence>